<dbReference type="InterPro" id="IPR015942">
    <property type="entry name" value="Asp/Glu/hydantoin_racemase"/>
</dbReference>
<dbReference type="Gene3D" id="3.40.50.12500">
    <property type="match status" value="1"/>
</dbReference>
<protein>
    <recommendedName>
        <fullName evidence="4">Allantoin racemase</fullName>
    </recommendedName>
</protein>
<comment type="caution">
    <text evidence="2">The sequence shown here is derived from an EMBL/GenBank/DDBJ whole genome shotgun (WGS) entry which is preliminary data.</text>
</comment>
<dbReference type="Pfam" id="PF01177">
    <property type="entry name" value="Asp_Glu_race"/>
    <property type="match status" value="1"/>
</dbReference>
<name>A0ABP7NTK7_9GAMM</name>
<dbReference type="PANTHER" id="PTHR28047:SF5">
    <property type="entry name" value="PROTEIN DCG1"/>
    <property type="match status" value="1"/>
</dbReference>
<proteinExistence type="inferred from homology"/>
<comment type="similarity">
    <text evidence="1">Belongs to the HyuE racemase family.</text>
</comment>
<reference evidence="3" key="1">
    <citation type="journal article" date="2019" name="Int. J. Syst. Evol. Microbiol.">
        <title>The Global Catalogue of Microorganisms (GCM) 10K type strain sequencing project: providing services to taxonomists for standard genome sequencing and annotation.</title>
        <authorList>
            <consortium name="The Broad Institute Genomics Platform"/>
            <consortium name="The Broad Institute Genome Sequencing Center for Infectious Disease"/>
            <person name="Wu L."/>
            <person name="Ma J."/>
        </authorList>
    </citation>
    <scope>NUCLEOTIDE SEQUENCE [LARGE SCALE GENOMIC DNA]</scope>
    <source>
        <strain evidence="3">JCM 17555</strain>
    </source>
</reference>
<sequence length="243" mass="25394">MKIKVINPNVTLSMTDKIGAAARMVAAAGTDIIAVSPRNGPVSIEGHYDEALSVVGILDEIRTGESEGIDAYVIACFGDPGLLAARELATGPVIGIAEAAMHTASLLATGFSVVTTLERSCIIAEHLTHTYGMAKFCRGVHGSNVAVLDLEEAEYDSYRIILDSCRHALTADRSGAIVIGCAGMTDLCARLQDELGVPVIDGVTVAVKWAEALVAIGLKTSKKGDLAPPIPKPFIGDLARFGH</sequence>
<dbReference type="InterPro" id="IPR053714">
    <property type="entry name" value="Iso_Racemase_Enz_sf"/>
</dbReference>
<dbReference type="EMBL" id="BAABBO010000002">
    <property type="protein sequence ID" value="GAA3952852.1"/>
    <property type="molecule type" value="Genomic_DNA"/>
</dbReference>
<evidence type="ECO:0000313" key="3">
    <source>
        <dbReference type="Proteomes" id="UP001501337"/>
    </source>
</evidence>
<evidence type="ECO:0000313" key="2">
    <source>
        <dbReference type="EMBL" id="GAA3952852.1"/>
    </source>
</evidence>
<dbReference type="InterPro" id="IPR052186">
    <property type="entry name" value="Hydantoin_racemase-like"/>
</dbReference>
<accession>A0ABP7NTK7</accession>
<dbReference type="RefSeq" id="WP_344803901.1">
    <property type="nucleotide sequence ID" value="NZ_BAABBO010000002.1"/>
</dbReference>
<gene>
    <name evidence="2" type="ORF">GCM10022278_09740</name>
</gene>
<dbReference type="Proteomes" id="UP001501337">
    <property type="component" value="Unassembled WGS sequence"/>
</dbReference>
<dbReference type="PANTHER" id="PTHR28047">
    <property type="entry name" value="PROTEIN DCG1"/>
    <property type="match status" value="1"/>
</dbReference>
<evidence type="ECO:0008006" key="4">
    <source>
        <dbReference type="Google" id="ProtNLM"/>
    </source>
</evidence>
<evidence type="ECO:0000256" key="1">
    <source>
        <dbReference type="ARBA" id="ARBA00038414"/>
    </source>
</evidence>
<organism evidence="2 3">
    <name type="scientific">Allohahella marinimesophila</name>
    <dbReference type="NCBI Taxonomy" id="1054972"/>
    <lineage>
        <taxon>Bacteria</taxon>
        <taxon>Pseudomonadati</taxon>
        <taxon>Pseudomonadota</taxon>
        <taxon>Gammaproteobacteria</taxon>
        <taxon>Oceanospirillales</taxon>
        <taxon>Hahellaceae</taxon>
        <taxon>Allohahella</taxon>
    </lineage>
</organism>
<keyword evidence="3" id="KW-1185">Reference proteome</keyword>